<dbReference type="InterPro" id="IPR020103">
    <property type="entry name" value="PsdUridine_synth_cat_dom_sf"/>
</dbReference>
<dbReference type="InterPro" id="IPR042092">
    <property type="entry name" value="PsdUridine_s_RsuA/RluB/E/F_cat"/>
</dbReference>
<evidence type="ECO:0000256" key="2">
    <source>
        <dbReference type="SAM" id="MobiDB-lite"/>
    </source>
</evidence>
<evidence type="ECO:0000256" key="3">
    <source>
        <dbReference type="SAM" id="SignalP"/>
    </source>
</evidence>
<feature type="region of interest" description="Disordered" evidence="2">
    <location>
        <begin position="77"/>
        <end position="107"/>
    </location>
</feature>
<comment type="caution">
    <text evidence="5">The sequence shown here is derived from an EMBL/GenBank/DDBJ whole genome shotgun (WGS) entry which is preliminary data.</text>
</comment>
<proteinExistence type="predicted"/>
<dbReference type="InterPro" id="IPR000748">
    <property type="entry name" value="PsdUridine_synth_RsuA/RluB/E/F"/>
</dbReference>
<keyword evidence="6" id="KW-1185">Reference proteome</keyword>
<dbReference type="AlphaFoldDB" id="A0ABD3N0M9"/>
<dbReference type="InterPro" id="IPR006145">
    <property type="entry name" value="PsdUridine_synth_RsuA/RluA"/>
</dbReference>
<gene>
    <name evidence="5" type="ORF">ACHAWU_010252</name>
</gene>
<evidence type="ECO:0000313" key="5">
    <source>
        <dbReference type="EMBL" id="KAL3769648.1"/>
    </source>
</evidence>
<organism evidence="5 6">
    <name type="scientific">Discostella pseudostelligera</name>
    <dbReference type="NCBI Taxonomy" id="259834"/>
    <lineage>
        <taxon>Eukaryota</taxon>
        <taxon>Sar</taxon>
        <taxon>Stramenopiles</taxon>
        <taxon>Ochrophyta</taxon>
        <taxon>Bacillariophyta</taxon>
        <taxon>Coscinodiscophyceae</taxon>
        <taxon>Thalassiosirophycidae</taxon>
        <taxon>Stephanodiscales</taxon>
        <taxon>Stephanodiscaceae</taxon>
        <taxon>Discostella</taxon>
    </lineage>
</organism>
<keyword evidence="3" id="KW-0732">Signal</keyword>
<dbReference type="NCBIfam" id="TIGR00093">
    <property type="entry name" value="pseudouridine synthase"/>
    <property type="match status" value="1"/>
</dbReference>
<evidence type="ECO:0000256" key="1">
    <source>
        <dbReference type="ARBA" id="ARBA00023235"/>
    </source>
</evidence>
<feature type="domain" description="Pseudouridine synthase RsuA/RluA-like" evidence="4">
    <location>
        <begin position="185"/>
        <end position="355"/>
    </location>
</feature>
<sequence length="398" mass="44659">MLVIIDIMTLLYCSTVVNGIRFAAFATPPLRLRAAVSFTEAYSSILHRPRALAPIHNNISKLDNHYVSTLRRASSVVDDAPASDDNDDGHESSTATSTKQKTRKQRKKIVDDMNLQRIDKVLAHRGVGSRSQTFELAKVKRITWATNIHAPHSERIRIRGPKEKVPFEAALFIDGNLLPGPPPLLLVYHKPKYVLSVMEDDKKYVDQERKHLGNVLEERYKKAGMHPVGRLDYDTTGLLLFSLDGTLTQRLLHPRRGVEKEYVATVQGQADEATLAQKLLDGVETTEGIHTAKLLGISPSDGPAEEVSKQSIIELNEDIDEGGDEKIHKDYSGPYSDVRLVVSEGKYRMVRRMLANCGYPVVELRRLRHGIVELGELKVGEFREATNEEIQWAKSLID</sequence>
<dbReference type="InterPro" id="IPR020094">
    <property type="entry name" value="TruA/RsuA/RluB/E/F_N"/>
</dbReference>
<dbReference type="Gene3D" id="3.30.70.580">
    <property type="entry name" value="Pseudouridine synthase I, catalytic domain, N-terminal subdomain"/>
    <property type="match status" value="1"/>
</dbReference>
<dbReference type="Gene3D" id="3.30.70.1560">
    <property type="entry name" value="Alpha-L RNA-binding motif"/>
    <property type="match status" value="1"/>
</dbReference>
<dbReference type="GO" id="GO:0016853">
    <property type="term" value="F:isomerase activity"/>
    <property type="evidence" value="ECO:0007669"/>
    <property type="project" value="UniProtKB-KW"/>
</dbReference>
<dbReference type="EMBL" id="JALLBG020000053">
    <property type="protein sequence ID" value="KAL3769648.1"/>
    <property type="molecule type" value="Genomic_DNA"/>
</dbReference>
<protein>
    <recommendedName>
        <fullName evidence="4">Pseudouridine synthase RsuA/RluA-like domain-containing protein</fullName>
    </recommendedName>
</protein>
<dbReference type="PANTHER" id="PTHR47683">
    <property type="entry name" value="PSEUDOURIDINE SYNTHASE FAMILY PROTEIN-RELATED"/>
    <property type="match status" value="1"/>
</dbReference>
<accession>A0ABD3N0M9</accession>
<dbReference type="PANTHER" id="PTHR47683:SF2">
    <property type="entry name" value="RNA-BINDING S4 DOMAIN-CONTAINING PROTEIN"/>
    <property type="match status" value="1"/>
</dbReference>
<dbReference type="SUPFAM" id="SSF55120">
    <property type="entry name" value="Pseudouridine synthase"/>
    <property type="match status" value="1"/>
</dbReference>
<dbReference type="InterPro" id="IPR050343">
    <property type="entry name" value="RsuA_PseudoU_synthase"/>
</dbReference>
<name>A0ABD3N0M9_9STRA</name>
<dbReference type="Pfam" id="PF00849">
    <property type="entry name" value="PseudoU_synth_2"/>
    <property type="match status" value="1"/>
</dbReference>
<feature type="signal peptide" evidence="3">
    <location>
        <begin position="1"/>
        <end position="19"/>
    </location>
</feature>
<evidence type="ECO:0000313" key="6">
    <source>
        <dbReference type="Proteomes" id="UP001530293"/>
    </source>
</evidence>
<evidence type="ECO:0000259" key="4">
    <source>
        <dbReference type="Pfam" id="PF00849"/>
    </source>
</evidence>
<feature type="chain" id="PRO_5044858379" description="Pseudouridine synthase RsuA/RluA-like domain-containing protein" evidence="3">
    <location>
        <begin position="20"/>
        <end position="398"/>
    </location>
</feature>
<reference evidence="5 6" key="1">
    <citation type="submission" date="2024-10" db="EMBL/GenBank/DDBJ databases">
        <title>Updated reference genomes for cyclostephanoid diatoms.</title>
        <authorList>
            <person name="Roberts W.R."/>
            <person name="Alverson A.J."/>
        </authorList>
    </citation>
    <scope>NUCLEOTIDE SEQUENCE [LARGE SCALE GENOMIC DNA]</scope>
    <source>
        <strain evidence="5 6">AJA232-27</strain>
    </source>
</reference>
<keyword evidence="1" id="KW-0413">Isomerase</keyword>
<dbReference type="Proteomes" id="UP001530293">
    <property type="component" value="Unassembled WGS sequence"/>
</dbReference>